<dbReference type="EMBL" id="AMQM01008278">
    <property type="status" value="NOT_ANNOTATED_CDS"/>
    <property type="molecule type" value="Genomic_DNA"/>
</dbReference>
<name>T1FIG2_HELRO</name>
<dbReference type="EMBL" id="KB097747">
    <property type="protein sequence ID" value="ESN90773.1"/>
    <property type="molecule type" value="Genomic_DNA"/>
</dbReference>
<reference evidence="4" key="1">
    <citation type="submission" date="2012-12" db="EMBL/GenBank/DDBJ databases">
        <authorList>
            <person name="Hellsten U."/>
            <person name="Grimwood J."/>
            <person name="Chapman J.A."/>
            <person name="Shapiro H."/>
            <person name="Aerts A."/>
            <person name="Otillar R.P."/>
            <person name="Terry A.Y."/>
            <person name="Boore J.L."/>
            <person name="Simakov O."/>
            <person name="Marletaz F."/>
            <person name="Cho S.-J."/>
            <person name="Edsinger-Gonzales E."/>
            <person name="Havlak P."/>
            <person name="Kuo D.-H."/>
            <person name="Larsson T."/>
            <person name="Lv J."/>
            <person name="Arendt D."/>
            <person name="Savage R."/>
            <person name="Osoegawa K."/>
            <person name="de Jong P."/>
            <person name="Lindberg D.R."/>
            <person name="Seaver E.C."/>
            <person name="Weisblat D.A."/>
            <person name="Putnam N.H."/>
            <person name="Grigoriev I.V."/>
            <person name="Rokhsar D.S."/>
        </authorList>
    </citation>
    <scope>NUCLEOTIDE SEQUENCE</scope>
</reference>
<organism evidence="3 4">
    <name type="scientific">Helobdella robusta</name>
    <name type="common">Californian leech</name>
    <dbReference type="NCBI Taxonomy" id="6412"/>
    <lineage>
        <taxon>Eukaryota</taxon>
        <taxon>Metazoa</taxon>
        <taxon>Spiralia</taxon>
        <taxon>Lophotrochozoa</taxon>
        <taxon>Annelida</taxon>
        <taxon>Clitellata</taxon>
        <taxon>Hirudinea</taxon>
        <taxon>Rhynchobdellida</taxon>
        <taxon>Glossiphoniidae</taxon>
        <taxon>Helobdella</taxon>
    </lineage>
</organism>
<dbReference type="Gene3D" id="3.60.10.10">
    <property type="entry name" value="Endonuclease/exonuclease/phosphatase"/>
    <property type="match status" value="1"/>
</dbReference>
<sequence>MNTRQNPGKKDGVLTLKQLQCFQCECTANVDSMSDEVYSVVRLNGNIKWFCDKCVKNVCDMKLLSKSIDDIKVTFNEKLDKLNDVNASIKTKLEETDLGLLNKSIDEISKSLDEKVNAISANHVAIKSQLDSIEFTSGKKLNQEISGLKSEMMRSFASVVSTEVKQSAKIINEDLKNVRKTLNDVANAKEREANAMLFRLGEGLDDKDRVIKMIAKLTDDTVNGKKILKVFRLGKRGEGVVRPILIKFDDVKSKEYFFTNLYILRSLNEDFAHVKLSHDLTVDQRKELKRILDDAKARETNCKEGFYTECEGRWEGSNVKYNVTIGLLNVRSISKRVDDVHGLLCDGLDILVLTETWHGLAGNISINLAMPAGYQFVDFVRQHDPGLGGLIVYFRKEFKYKKIILPQLTTLEAVAIQFWVNGSTFILIVIYRPGSAQLSVLFFQELVSVLEQITVLGSNVLLMGDFNVHLERTDDPYFIRLGEVFETFQSWKSLDGNQLARAVLDSPIFGPCAIKII</sequence>
<dbReference type="InterPro" id="IPR005135">
    <property type="entry name" value="Endo/exonuclease/phosphatase"/>
</dbReference>
<dbReference type="GeneID" id="20208611"/>
<dbReference type="PANTHER" id="PTHR37445">
    <property type="entry name" value="PROTEIN CBG24663"/>
    <property type="match status" value="1"/>
</dbReference>
<dbReference type="CTD" id="20208611"/>
<dbReference type="EnsemblMetazoa" id="HelroT182601">
    <property type="protein sequence ID" value="HelroP182601"/>
    <property type="gene ID" value="HelroG182601"/>
</dbReference>
<dbReference type="OrthoDB" id="419189at2759"/>
<proteinExistence type="predicted"/>
<dbReference type="PANTHER" id="PTHR37445:SF3">
    <property type="entry name" value="ZINC FINGER PHD-TYPE DOMAIN-CONTAINING PROTEIN"/>
    <property type="match status" value="1"/>
</dbReference>
<keyword evidence="4" id="KW-1185">Reference proteome</keyword>
<dbReference type="AlphaFoldDB" id="T1FIG2"/>
<dbReference type="InterPro" id="IPR036691">
    <property type="entry name" value="Endo/exonu/phosph_ase_sf"/>
</dbReference>
<reference evidence="3" key="3">
    <citation type="submission" date="2015-06" db="UniProtKB">
        <authorList>
            <consortium name="EnsemblMetazoa"/>
        </authorList>
    </citation>
    <scope>IDENTIFICATION</scope>
</reference>
<dbReference type="Proteomes" id="UP000015101">
    <property type="component" value="Unassembled WGS sequence"/>
</dbReference>
<dbReference type="HOGENOM" id="CLU_000680_29_4_1"/>
<dbReference type="RefSeq" id="XP_009031095.1">
    <property type="nucleotide sequence ID" value="XM_009032847.1"/>
</dbReference>
<evidence type="ECO:0000259" key="1">
    <source>
        <dbReference type="Pfam" id="PF03372"/>
    </source>
</evidence>
<dbReference type="GO" id="GO:0003824">
    <property type="term" value="F:catalytic activity"/>
    <property type="evidence" value="ECO:0007669"/>
    <property type="project" value="InterPro"/>
</dbReference>
<evidence type="ECO:0000313" key="2">
    <source>
        <dbReference type="EMBL" id="ESN90773.1"/>
    </source>
</evidence>
<feature type="domain" description="Endonuclease/exonuclease/phosphatase" evidence="1">
    <location>
        <begin position="329"/>
        <end position="474"/>
    </location>
</feature>
<accession>T1FIG2</accession>
<dbReference type="InParanoid" id="T1FIG2"/>
<dbReference type="KEGG" id="hro:HELRODRAFT_182601"/>
<reference evidence="2 4" key="2">
    <citation type="journal article" date="2013" name="Nature">
        <title>Insights into bilaterian evolution from three spiralian genomes.</title>
        <authorList>
            <person name="Simakov O."/>
            <person name="Marletaz F."/>
            <person name="Cho S.J."/>
            <person name="Edsinger-Gonzales E."/>
            <person name="Havlak P."/>
            <person name="Hellsten U."/>
            <person name="Kuo D.H."/>
            <person name="Larsson T."/>
            <person name="Lv J."/>
            <person name="Arendt D."/>
            <person name="Savage R."/>
            <person name="Osoegawa K."/>
            <person name="de Jong P."/>
            <person name="Grimwood J."/>
            <person name="Chapman J.A."/>
            <person name="Shapiro H."/>
            <person name="Aerts A."/>
            <person name="Otillar R.P."/>
            <person name="Terry A.Y."/>
            <person name="Boore J.L."/>
            <person name="Grigoriev I.V."/>
            <person name="Lindberg D.R."/>
            <person name="Seaver E.C."/>
            <person name="Weisblat D.A."/>
            <person name="Putnam N.H."/>
            <person name="Rokhsar D.S."/>
        </authorList>
    </citation>
    <scope>NUCLEOTIDE SEQUENCE</scope>
</reference>
<gene>
    <name evidence="3" type="primary">20208611</name>
    <name evidence="2" type="ORF">HELRODRAFT_182601</name>
</gene>
<evidence type="ECO:0000313" key="4">
    <source>
        <dbReference type="Proteomes" id="UP000015101"/>
    </source>
</evidence>
<dbReference type="SUPFAM" id="SSF56219">
    <property type="entry name" value="DNase I-like"/>
    <property type="match status" value="1"/>
</dbReference>
<dbReference type="Pfam" id="PF03372">
    <property type="entry name" value="Exo_endo_phos"/>
    <property type="match status" value="1"/>
</dbReference>
<protein>
    <recommendedName>
        <fullName evidence="1">Endonuclease/exonuclease/phosphatase domain-containing protein</fullName>
    </recommendedName>
</protein>
<evidence type="ECO:0000313" key="3">
    <source>
        <dbReference type="EnsemblMetazoa" id="HelroP182601"/>
    </source>
</evidence>